<sequence>INVHDERVWDRIRDKFRSSLKTGSDNQSQDCILALKHTNRKINNHKY</sequence>
<gene>
    <name evidence="1" type="ORF">RPERSI_LOCUS28227</name>
</gene>
<dbReference type="EMBL" id="CAJVQC010102002">
    <property type="protein sequence ID" value="CAG8831684.1"/>
    <property type="molecule type" value="Genomic_DNA"/>
</dbReference>
<accession>A0ACA9S8S5</accession>
<evidence type="ECO:0000313" key="2">
    <source>
        <dbReference type="Proteomes" id="UP000789920"/>
    </source>
</evidence>
<dbReference type="Proteomes" id="UP000789920">
    <property type="component" value="Unassembled WGS sequence"/>
</dbReference>
<organism evidence="1 2">
    <name type="scientific">Racocetra persica</name>
    <dbReference type="NCBI Taxonomy" id="160502"/>
    <lineage>
        <taxon>Eukaryota</taxon>
        <taxon>Fungi</taxon>
        <taxon>Fungi incertae sedis</taxon>
        <taxon>Mucoromycota</taxon>
        <taxon>Glomeromycotina</taxon>
        <taxon>Glomeromycetes</taxon>
        <taxon>Diversisporales</taxon>
        <taxon>Gigasporaceae</taxon>
        <taxon>Racocetra</taxon>
    </lineage>
</organism>
<comment type="caution">
    <text evidence="1">The sequence shown here is derived from an EMBL/GenBank/DDBJ whole genome shotgun (WGS) entry which is preliminary data.</text>
</comment>
<proteinExistence type="predicted"/>
<evidence type="ECO:0000313" key="1">
    <source>
        <dbReference type="EMBL" id="CAG8831684.1"/>
    </source>
</evidence>
<reference evidence="1" key="1">
    <citation type="submission" date="2021-06" db="EMBL/GenBank/DDBJ databases">
        <authorList>
            <person name="Kallberg Y."/>
            <person name="Tangrot J."/>
            <person name="Rosling A."/>
        </authorList>
    </citation>
    <scope>NUCLEOTIDE SEQUENCE</scope>
    <source>
        <strain evidence="1">MA461A</strain>
    </source>
</reference>
<keyword evidence="2" id="KW-1185">Reference proteome</keyword>
<feature type="non-terminal residue" evidence="1">
    <location>
        <position position="1"/>
    </location>
</feature>
<protein>
    <submittedName>
        <fullName evidence="1">31150_t:CDS:1</fullName>
    </submittedName>
</protein>
<name>A0ACA9S8S5_9GLOM</name>